<comment type="caution">
    <text evidence="2">The sequence shown here is derived from an EMBL/GenBank/DDBJ whole genome shotgun (WGS) entry which is preliminary data.</text>
</comment>
<sequence>MSMLNRYFFYTLTFIIVLVGIATKNYAIFGLTILIGVALGFMTEYFDNRRDEAFKHHNANHQYKH</sequence>
<dbReference type="Proteomes" id="UP001208017">
    <property type="component" value="Unassembled WGS sequence"/>
</dbReference>
<evidence type="ECO:0008006" key="4">
    <source>
        <dbReference type="Google" id="ProtNLM"/>
    </source>
</evidence>
<reference evidence="2 3" key="1">
    <citation type="submission" date="2022-11" db="EMBL/GenBank/DDBJ databases">
        <title>Study of microbial diversity in lake waters.</title>
        <authorList>
            <person name="Zhang J."/>
        </authorList>
    </citation>
    <scope>NUCLEOTIDE SEQUENCE [LARGE SCALE GENOMIC DNA]</scope>
    <source>
        <strain evidence="2 3">DT12</strain>
    </source>
</reference>
<evidence type="ECO:0000313" key="3">
    <source>
        <dbReference type="Proteomes" id="UP001208017"/>
    </source>
</evidence>
<organism evidence="2 3">
    <name type="scientific">Tumebacillus lacus</name>
    <dbReference type="NCBI Taxonomy" id="2995335"/>
    <lineage>
        <taxon>Bacteria</taxon>
        <taxon>Bacillati</taxon>
        <taxon>Bacillota</taxon>
        <taxon>Bacilli</taxon>
        <taxon>Bacillales</taxon>
        <taxon>Alicyclobacillaceae</taxon>
        <taxon>Tumebacillus</taxon>
    </lineage>
</organism>
<evidence type="ECO:0000256" key="1">
    <source>
        <dbReference type="SAM" id="Phobius"/>
    </source>
</evidence>
<keyword evidence="3" id="KW-1185">Reference proteome</keyword>
<keyword evidence="1" id="KW-0472">Membrane</keyword>
<keyword evidence="1" id="KW-1133">Transmembrane helix</keyword>
<feature type="transmembrane region" description="Helical" evidence="1">
    <location>
        <begin position="28"/>
        <end position="46"/>
    </location>
</feature>
<protein>
    <recommendedName>
        <fullName evidence="4">DUF2273 domain-containing protein</fullName>
    </recommendedName>
</protein>
<name>A0ABT3X3J2_9BACL</name>
<dbReference type="EMBL" id="JAPMLT010000011">
    <property type="protein sequence ID" value="MCX7571460.1"/>
    <property type="molecule type" value="Genomic_DNA"/>
</dbReference>
<dbReference type="RefSeq" id="WP_267152711.1">
    <property type="nucleotide sequence ID" value="NZ_JAPMLT010000011.1"/>
</dbReference>
<accession>A0ABT3X3J2</accession>
<keyword evidence="1" id="KW-0812">Transmembrane</keyword>
<proteinExistence type="predicted"/>
<gene>
    <name evidence="2" type="ORF">OS242_16045</name>
</gene>
<feature type="transmembrane region" description="Helical" evidence="1">
    <location>
        <begin position="7"/>
        <end position="22"/>
    </location>
</feature>
<evidence type="ECO:0000313" key="2">
    <source>
        <dbReference type="EMBL" id="MCX7571460.1"/>
    </source>
</evidence>